<accession>A0A813PTX1</accession>
<reference evidence="2" key="1">
    <citation type="submission" date="2021-02" db="EMBL/GenBank/DDBJ databases">
        <authorList>
            <person name="Nowell W R."/>
        </authorList>
    </citation>
    <scope>NUCLEOTIDE SEQUENCE</scope>
</reference>
<dbReference type="EMBL" id="CAJNOG010000051">
    <property type="protein sequence ID" value="CAF0846387.1"/>
    <property type="molecule type" value="Genomic_DNA"/>
</dbReference>
<dbReference type="EMBL" id="CAJNOM010000945">
    <property type="protein sequence ID" value="CAF1580613.1"/>
    <property type="molecule type" value="Genomic_DNA"/>
</dbReference>
<gene>
    <name evidence="2" type="ORF">BJG266_LOCUS2886</name>
    <name evidence="3" type="ORF">JYZ213_LOCUS7650</name>
    <name evidence="4" type="ORF">QVE165_LOCUS49978</name>
</gene>
<proteinExistence type="predicted"/>
<dbReference type="AlphaFoldDB" id="A0A813PTX1"/>
<evidence type="ECO:0000256" key="1">
    <source>
        <dbReference type="SAM" id="Phobius"/>
    </source>
</evidence>
<dbReference type="EMBL" id="CAJNOI010000007">
    <property type="protein sequence ID" value="CAF0758894.1"/>
    <property type="molecule type" value="Genomic_DNA"/>
</dbReference>
<comment type="caution">
    <text evidence="2">The sequence shown here is derived from an EMBL/GenBank/DDBJ whole genome shotgun (WGS) entry which is preliminary data.</text>
</comment>
<keyword evidence="1" id="KW-0812">Transmembrane</keyword>
<dbReference type="Proteomes" id="UP000663845">
    <property type="component" value="Unassembled WGS sequence"/>
</dbReference>
<keyword evidence="5" id="KW-1185">Reference proteome</keyword>
<keyword evidence="1" id="KW-0472">Membrane</keyword>
<evidence type="ECO:0000313" key="6">
    <source>
        <dbReference type="Proteomes" id="UP000663877"/>
    </source>
</evidence>
<dbReference type="Proteomes" id="UP000663832">
    <property type="component" value="Unassembled WGS sequence"/>
</dbReference>
<evidence type="ECO:0000313" key="4">
    <source>
        <dbReference type="EMBL" id="CAF1580613.1"/>
    </source>
</evidence>
<sequence length="96" mass="11841">MATWQFNICRRRPRSARYYQVFGREPEYPCSVYFFQFLLSGFKCIFFYGLLFLLIKWYIWPTLIPNLMKYERVQKTFNHSSSLINRLKSNRKLSFE</sequence>
<protein>
    <submittedName>
        <fullName evidence="2">Uncharacterized protein</fullName>
    </submittedName>
</protein>
<dbReference type="OrthoDB" id="9976130at2759"/>
<organism evidence="2 6">
    <name type="scientific">Adineta steineri</name>
    <dbReference type="NCBI Taxonomy" id="433720"/>
    <lineage>
        <taxon>Eukaryota</taxon>
        <taxon>Metazoa</taxon>
        <taxon>Spiralia</taxon>
        <taxon>Gnathifera</taxon>
        <taxon>Rotifera</taxon>
        <taxon>Eurotatoria</taxon>
        <taxon>Bdelloidea</taxon>
        <taxon>Adinetida</taxon>
        <taxon>Adinetidae</taxon>
        <taxon>Adineta</taxon>
    </lineage>
</organism>
<evidence type="ECO:0000313" key="5">
    <source>
        <dbReference type="Proteomes" id="UP000663832"/>
    </source>
</evidence>
<name>A0A813PTX1_9BILA</name>
<dbReference type="Proteomes" id="UP000663877">
    <property type="component" value="Unassembled WGS sequence"/>
</dbReference>
<feature type="transmembrane region" description="Helical" evidence="1">
    <location>
        <begin position="33"/>
        <end position="59"/>
    </location>
</feature>
<evidence type="ECO:0000313" key="2">
    <source>
        <dbReference type="EMBL" id="CAF0758894.1"/>
    </source>
</evidence>
<evidence type="ECO:0000313" key="3">
    <source>
        <dbReference type="EMBL" id="CAF0846387.1"/>
    </source>
</evidence>
<keyword evidence="1" id="KW-1133">Transmembrane helix</keyword>